<proteinExistence type="predicted"/>
<dbReference type="InterPro" id="IPR006119">
    <property type="entry name" value="Resolv_N"/>
</dbReference>
<evidence type="ECO:0000313" key="5">
    <source>
        <dbReference type="Proteomes" id="UP001596253"/>
    </source>
</evidence>
<name>A0ABW1R459_9LACO</name>
<gene>
    <name evidence="4" type="ORF">ACFP3T_05865</name>
</gene>
<dbReference type="Proteomes" id="UP001596253">
    <property type="component" value="Unassembled WGS sequence"/>
</dbReference>
<dbReference type="Gene3D" id="1.10.10.60">
    <property type="entry name" value="Homeodomain-like"/>
    <property type="match status" value="1"/>
</dbReference>
<keyword evidence="1" id="KW-0238">DNA-binding</keyword>
<dbReference type="CDD" id="cd03768">
    <property type="entry name" value="SR_ResInv"/>
    <property type="match status" value="1"/>
</dbReference>
<dbReference type="InterPro" id="IPR036162">
    <property type="entry name" value="Resolvase-like_N_sf"/>
</dbReference>
<dbReference type="SMART" id="SM00857">
    <property type="entry name" value="Resolvase"/>
    <property type="match status" value="1"/>
</dbReference>
<evidence type="ECO:0000313" key="4">
    <source>
        <dbReference type="EMBL" id="MFC6164195.1"/>
    </source>
</evidence>
<dbReference type="Gene3D" id="3.40.50.1390">
    <property type="entry name" value="Resolvase, N-terminal catalytic domain"/>
    <property type="match status" value="1"/>
</dbReference>
<keyword evidence="2" id="KW-0233">DNA recombination</keyword>
<organism evidence="4 5">
    <name type="scientific">Lactiplantibacillus dongliensis</name>
    <dbReference type="NCBI Taxonomy" id="2559919"/>
    <lineage>
        <taxon>Bacteria</taxon>
        <taxon>Bacillati</taxon>
        <taxon>Bacillota</taxon>
        <taxon>Bacilli</taxon>
        <taxon>Lactobacillales</taxon>
        <taxon>Lactobacillaceae</taxon>
        <taxon>Lactiplantibacillus</taxon>
    </lineage>
</organism>
<dbReference type="Pfam" id="PF00239">
    <property type="entry name" value="Resolvase"/>
    <property type="match status" value="1"/>
</dbReference>
<accession>A0ABW1R459</accession>
<comment type="caution">
    <text evidence="4">The sequence shown here is derived from an EMBL/GenBank/DDBJ whole genome shotgun (WGS) entry which is preliminary data.</text>
</comment>
<feature type="domain" description="Resolvase/invertase-type recombinase catalytic" evidence="3">
    <location>
        <begin position="4"/>
        <end position="147"/>
    </location>
</feature>
<dbReference type="PANTHER" id="PTHR30461:SF2">
    <property type="entry name" value="SERINE RECOMBINASE PINE-RELATED"/>
    <property type="match status" value="1"/>
</dbReference>
<reference evidence="5" key="1">
    <citation type="journal article" date="2019" name="Int. J. Syst. Evol. Microbiol.">
        <title>The Global Catalogue of Microorganisms (GCM) 10K type strain sequencing project: providing services to taxonomists for standard genome sequencing and annotation.</title>
        <authorList>
            <consortium name="The Broad Institute Genomics Platform"/>
            <consortium name="The Broad Institute Genome Sequencing Center for Infectious Disease"/>
            <person name="Wu L."/>
            <person name="Ma J."/>
        </authorList>
    </citation>
    <scope>NUCLEOTIDE SEQUENCE [LARGE SCALE GENOMIC DNA]</scope>
    <source>
        <strain evidence="5">CCM 8932</strain>
    </source>
</reference>
<keyword evidence="5" id="KW-1185">Reference proteome</keyword>
<protein>
    <submittedName>
        <fullName evidence="4">Recombinase family protein</fullName>
    </submittedName>
</protein>
<dbReference type="InterPro" id="IPR050639">
    <property type="entry name" value="SSR_resolvase"/>
</dbReference>
<evidence type="ECO:0000256" key="2">
    <source>
        <dbReference type="ARBA" id="ARBA00023172"/>
    </source>
</evidence>
<sequence>MTMIKMGYARVSTAENRQELGLDLQLRALEKAGCQYIYSEQLSGTDDSRPEFKRALRFAKRHARQGNQVEFDVYKLDRLSRSMLKSVGTIKELTEVGVQVVSLREHLDTSTPTGILQYQMLASFSEYEVNTIRQRTSDALRELKRQGVQLGRPRIEEAVVNKICDLYRDSNTLVREIAVTCGVSEATVYNIAKRHQLSRRKNRS</sequence>
<evidence type="ECO:0000259" key="3">
    <source>
        <dbReference type="PROSITE" id="PS51736"/>
    </source>
</evidence>
<dbReference type="PANTHER" id="PTHR30461">
    <property type="entry name" value="DNA-INVERTASE FROM LAMBDOID PROPHAGE"/>
    <property type="match status" value="1"/>
</dbReference>
<dbReference type="EMBL" id="JBHSSD010000026">
    <property type="protein sequence ID" value="MFC6164195.1"/>
    <property type="molecule type" value="Genomic_DNA"/>
</dbReference>
<dbReference type="PROSITE" id="PS51736">
    <property type="entry name" value="RECOMBINASES_3"/>
    <property type="match status" value="1"/>
</dbReference>
<dbReference type="SUPFAM" id="SSF53041">
    <property type="entry name" value="Resolvase-like"/>
    <property type="match status" value="1"/>
</dbReference>
<dbReference type="RefSeq" id="WP_137640398.1">
    <property type="nucleotide sequence ID" value="NZ_BJDK01000019.1"/>
</dbReference>
<evidence type="ECO:0000256" key="1">
    <source>
        <dbReference type="ARBA" id="ARBA00023125"/>
    </source>
</evidence>